<feature type="compositionally biased region" description="Basic and acidic residues" evidence="2">
    <location>
        <begin position="254"/>
        <end position="269"/>
    </location>
</feature>
<dbReference type="AlphaFoldDB" id="M2RB46"/>
<gene>
    <name evidence="4" type="ORF">CERSUDRAFT_110239</name>
</gene>
<dbReference type="Proteomes" id="UP000016930">
    <property type="component" value="Unassembled WGS sequence"/>
</dbReference>
<evidence type="ECO:0000313" key="4">
    <source>
        <dbReference type="EMBL" id="EMD41665.1"/>
    </source>
</evidence>
<name>M2RB46_CERS8</name>
<keyword evidence="5" id="KW-1185">Reference proteome</keyword>
<organism evidence="4 5">
    <name type="scientific">Ceriporiopsis subvermispora (strain B)</name>
    <name type="common">White-rot fungus</name>
    <name type="synonym">Gelatoporia subvermispora</name>
    <dbReference type="NCBI Taxonomy" id="914234"/>
    <lineage>
        <taxon>Eukaryota</taxon>
        <taxon>Fungi</taxon>
        <taxon>Dikarya</taxon>
        <taxon>Basidiomycota</taxon>
        <taxon>Agaricomycotina</taxon>
        <taxon>Agaricomycetes</taxon>
        <taxon>Polyporales</taxon>
        <taxon>Gelatoporiaceae</taxon>
        <taxon>Gelatoporia</taxon>
    </lineage>
</organism>
<evidence type="ECO:0000259" key="3">
    <source>
        <dbReference type="Pfam" id="PF07742"/>
    </source>
</evidence>
<proteinExistence type="inferred from homology"/>
<feature type="domain" description="Anti-proliferative protein" evidence="3">
    <location>
        <begin position="17"/>
        <end position="119"/>
    </location>
</feature>
<dbReference type="GO" id="GO:0005737">
    <property type="term" value="C:cytoplasm"/>
    <property type="evidence" value="ECO:0007669"/>
    <property type="project" value="TreeGrafter"/>
</dbReference>
<dbReference type="GO" id="GO:0005634">
    <property type="term" value="C:nucleus"/>
    <property type="evidence" value="ECO:0007669"/>
    <property type="project" value="TreeGrafter"/>
</dbReference>
<dbReference type="STRING" id="914234.M2RB46"/>
<accession>M2RB46</accession>
<dbReference type="Gene3D" id="3.90.640.90">
    <property type="entry name" value="Anti-proliferative protein, N-terminal domain"/>
    <property type="match status" value="1"/>
</dbReference>
<evidence type="ECO:0000256" key="1">
    <source>
        <dbReference type="ARBA" id="ARBA00007989"/>
    </source>
</evidence>
<protein>
    <recommendedName>
        <fullName evidence="3">Anti-proliferative protein domain-containing protein</fullName>
    </recommendedName>
</protein>
<dbReference type="InterPro" id="IPR036054">
    <property type="entry name" value="BTG-like_sf"/>
</dbReference>
<feature type="compositionally biased region" description="Polar residues" evidence="2">
    <location>
        <begin position="317"/>
        <end position="328"/>
    </location>
</feature>
<dbReference type="PANTHER" id="PTHR22978:SF22">
    <property type="entry name" value="BTG FAMILY PROTEIN"/>
    <property type="match status" value="1"/>
</dbReference>
<dbReference type="InterPro" id="IPR033332">
    <property type="entry name" value="BTG"/>
</dbReference>
<dbReference type="EMBL" id="KB445791">
    <property type="protein sequence ID" value="EMD41665.1"/>
    <property type="molecule type" value="Genomic_DNA"/>
</dbReference>
<sequence>MAASIAVASGSLSATLAHAITYLTRSLVTRHSATTIIKLQLALEANLTAQFASSWFPSEPLRGSGRRCLTLSPTCAPPRAIYNACKSANVDWQQWISALGGLEFDMFIDPGCVSVRFGNWEGGKVSQFFTVWSEELEVESAKVVKAAPAPLRKTLAQQLIEDDEDEDEQLFAMLADEVREPTWLTPIISQFPNVPTPPRSSSSSPVSIKSTLSHHSRSSSSSSSSGFSFSSCDSSDSYSSATTVSQSSRSVSLADEKPQARMSRRERARQSRVFIDVTKKEVTNYDGGKTTVLTGGVMLGGAVRANKSKPVAHKKTNSASTNWRSPRV</sequence>
<dbReference type="HOGENOM" id="CLU_047588_0_0_1"/>
<feature type="region of interest" description="Disordered" evidence="2">
    <location>
        <begin position="189"/>
        <end position="269"/>
    </location>
</feature>
<dbReference type="OrthoDB" id="19928at2759"/>
<evidence type="ECO:0000256" key="2">
    <source>
        <dbReference type="SAM" id="MobiDB-lite"/>
    </source>
</evidence>
<dbReference type="PANTHER" id="PTHR22978">
    <property type="entry name" value="B-CELL TRANSLOCATION GENE"/>
    <property type="match status" value="1"/>
</dbReference>
<reference evidence="4 5" key="1">
    <citation type="journal article" date="2012" name="Proc. Natl. Acad. Sci. U.S.A.">
        <title>Comparative genomics of Ceriporiopsis subvermispora and Phanerochaete chrysosporium provide insight into selective ligninolysis.</title>
        <authorList>
            <person name="Fernandez-Fueyo E."/>
            <person name="Ruiz-Duenas F.J."/>
            <person name="Ferreira P."/>
            <person name="Floudas D."/>
            <person name="Hibbett D.S."/>
            <person name="Canessa P."/>
            <person name="Larrondo L.F."/>
            <person name="James T.Y."/>
            <person name="Seelenfreund D."/>
            <person name="Lobos S."/>
            <person name="Polanco R."/>
            <person name="Tello M."/>
            <person name="Honda Y."/>
            <person name="Watanabe T."/>
            <person name="Watanabe T."/>
            <person name="Ryu J.S."/>
            <person name="Kubicek C.P."/>
            <person name="Schmoll M."/>
            <person name="Gaskell J."/>
            <person name="Hammel K.E."/>
            <person name="St John F.J."/>
            <person name="Vanden Wymelenberg A."/>
            <person name="Sabat G."/>
            <person name="Splinter BonDurant S."/>
            <person name="Syed K."/>
            <person name="Yadav J.S."/>
            <person name="Doddapaneni H."/>
            <person name="Subramanian V."/>
            <person name="Lavin J.L."/>
            <person name="Oguiza J.A."/>
            <person name="Perez G."/>
            <person name="Pisabarro A.G."/>
            <person name="Ramirez L."/>
            <person name="Santoyo F."/>
            <person name="Master E."/>
            <person name="Coutinho P.M."/>
            <person name="Henrissat B."/>
            <person name="Lombard V."/>
            <person name="Magnuson J.K."/>
            <person name="Kuees U."/>
            <person name="Hori C."/>
            <person name="Igarashi K."/>
            <person name="Samejima M."/>
            <person name="Held B.W."/>
            <person name="Barry K.W."/>
            <person name="LaButti K.M."/>
            <person name="Lapidus A."/>
            <person name="Lindquist E.A."/>
            <person name="Lucas S.M."/>
            <person name="Riley R."/>
            <person name="Salamov A.A."/>
            <person name="Hoffmeister D."/>
            <person name="Schwenk D."/>
            <person name="Hadar Y."/>
            <person name="Yarden O."/>
            <person name="de Vries R.P."/>
            <person name="Wiebenga A."/>
            <person name="Stenlid J."/>
            <person name="Eastwood D."/>
            <person name="Grigoriev I.V."/>
            <person name="Berka R.M."/>
            <person name="Blanchette R.A."/>
            <person name="Kersten P."/>
            <person name="Martinez A.T."/>
            <person name="Vicuna R."/>
            <person name="Cullen D."/>
        </authorList>
    </citation>
    <scope>NUCLEOTIDE SEQUENCE [LARGE SCALE GENOMIC DNA]</scope>
    <source>
        <strain evidence="4 5">B</strain>
    </source>
</reference>
<comment type="similarity">
    <text evidence="1">Belongs to the BTG family.</text>
</comment>
<feature type="compositionally biased region" description="Basic residues" evidence="2">
    <location>
        <begin position="306"/>
        <end position="316"/>
    </location>
</feature>
<dbReference type="SUPFAM" id="SSF160696">
    <property type="entry name" value="BTG domain-like"/>
    <property type="match status" value="1"/>
</dbReference>
<evidence type="ECO:0000313" key="5">
    <source>
        <dbReference type="Proteomes" id="UP000016930"/>
    </source>
</evidence>
<dbReference type="InterPro" id="IPR002087">
    <property type="entry name" value="Anti_prolifrtn"/>
</dbReference>
<feature type="compositionally biased region" description="Low complexity" evidence="2">
    <location>
        <begin position="218"/>
        <end position="252"/>
    </location>
</feature>
<dbReference type="Pfam" id="PF07742">
    <property type="entry name" value="BTG"/>
    <property type="match status" value="1"/>
</dbReference>
<feature type="compositionally biased region" description="Low complexity" evidence="2">
    <location>
        <begin position="199"/>
        <end position="211"/>
    </location>
</feature>
<feature type="region of interest" description="Disordered" evidence="2">
    <location>
        <begin position="305"/>
        <end position="328"/>
    </location>
</feature>